<dbReference type="GO" id="GO:0016810">
    <property type="term" value="F:hydrolase activity, acting on carbon-nitrogen (but not peptide) bonds"/>
    <property type="evidence" value="ECO:0007669"/>
    <property type="project" value="InterPro"/>
</dbReference>
<evidence type="ECO:0000256" key="3">
    <source>
        <dbReference type="SAM" id="MobiDB-lite"/>
    </source>
</evidence>
<dbReference type="Proteomes" id="UP000269883">
    <property type="component" value="Chromosome"/>
</dbReference>
<dbReference type="PROSITE" id="PS51677">
    <property type="entry name" value="NODB"/>
    <property type="match status" value="1"/>
</dbReference>
<dbReference type="InterPro" id="IPR051398">
    <property type="entry name" value="Polysacch_Deacetylase"/>
</dbReference>
<proteinExistence type="predicted"/>
<dbReference type="KEGG" id="dfl:DFE_2591"/>
<dbReference type="GO" id="GO:0005576">
    <property type="term" value="C:extracellular region"/>
    <property type="evidence" value="ECO:0007669"/>
    <property type="project" value="UniProtKB-SubCell"/>
</dbReference>
<evidence type="ECO:0000259" key="4">
    <source>
        <dbReference type="PROSITE" id="PS51677"/>
    </source>
</evidence>
<dbReference type="RefSeq" id="WP_126380183.1">
    <property type="nucleotide sequence ID" value="NZ_AP017378.1"/>
</dbReference>
<gene>
    <name evidence="5" type="ORF">DFE_2591</name>
</gene>
<dbReference type="InterPro" id="IPR002509">
    <property type="entry name" value="NODB_dom"/>
</dbReference>
<dbReference type="SUPFAM" id="SSF88713">
    <property type="entry name" value="Glycoside hydrolase/deacetylase"/>
    <property type="match status" value="1"/>
</dbReference>
<protein>
    <recommendedName>
        <fullName evidence="4">NodB homology domain-containing protein</fullName>
    </recommendedName>
</protein>
<keyword evidence="6" id="KW-1185">Reference proteome</keyword>
<comment type="subcellular location">
    <subcellularLocation>
        <location evidence="1">Secreted</location>
    </subcellularLocation>
</comment>
<evidence type="ECO:0000256" key="1">
    <source>
        <dbReference type="ARBA" id="ARBA00004613"/>
    </source>
</evidence>
<accession>A0A2Z6B1B7</accession>
<dbReference type="Gene3D" id="3.20.20.370">
    <property type="entry name" value="Glycoside hydrolase/deacetylase"/>
    <property type="match status" value="1"/>
</dbReference>
<evidence type="ECO:0000313" key="6">
    <source>
        <dbReference type="Proteomes" id="UP000269883"/>
    </source>
</evidence>
<feature type="compositionally biased region" description="Basic and acidic residues" evidence="3">
    <location>
        <begin position="291"/>
        <end position="301"/>
    </location>
</feature>
<sequence>MNGPLGIMFHHFHGQGHLPGQGSISQHDFKQILEYLKLTYDLLPAKEYLNRAQDDSLGSSHACLTFDDSLRCQYDLAMPVLSDLGLTAFWFVYTSPMAGHVERLEVYRHFRNSCYEDIEDFYSTFFRAAETTFGTKVIAPLAAFSPQDYLSDYPFYSTSDRIFRYLRDQVLSAWEYDRLMDDLIAASGQDLSAISEALWMKVEHLQKLHQQGHVIGLHSHSHPMNMERLTEDEQHQEYATNHRILTEILGEPPTTMSHPCNRYTGHTLSILTKLGITLGFRADTAPSGGSHLEHPREDHSNIARSLAQ</sequence>
<dbReference type="PANTHER" id="PTHR34216:SF3">
    <property type="entry name" value="POLY-BETA-1,6-N-ACETYL-D-GLUCOSAMINE N-DEACETYLASE"/>
    <property type="match status" value="1"/>
</dbReference>
<dbReference type="PANTHER" id="PTHR34216">
    <property type="match status" value="1"/>
</dbReference>
<evidence type="ECO:0000256" key="2">
    <source>
        <dbReference type="ARBA" id="ARBA00022729"/>
    </source>
</evidence>
<feature type="domain" description="NodB homology" evidence="4">
    <location>
        <begin position="60"/>
        <end position="308"/>
    </location>
</feature>
<reference evidence="5 6" key="1">
    <citation type="journal article" date="2018" name="Sci. Adv.">
        <title>Multi-heme cytochromes provide a pathway for survival in energy-limited environments.</title>
        <authorList>
            <person name="Deng X."/>
            <person name="Dohmae N."/>
            <person name="Nealson K.H."/>
            <person name="Hashimoto K."/>
            <person name="Okamoto A."/>
        </authorList>
    </citation>
    <scope>NUCLEOTIDE SEQUENCE [LARGE SCALE GENOMIC DNA]</scope>
    <source>
        <strain evidence="5 6">IS5</strain>
    </source>
</reference>
<feature type="region of interest" description="Disordered" evidence="3">
    <location>
        <begin position="285"/>
        <end position="308"/>
    </location>
</feature>
<keyword evidence="2" id="KW-0732">Signal</keyword>
<dbReference type="GO" id="GO:0005975">
    <property type="term" value="P:carbohydrate metabolic process"/>
    <property type="evidence" value="ECO:0007669"/>
    <property type="project" value="InterPro"/>
</dbReference>
<organism evidence="5 6">
    <name type="scientific">Desulfovibrio ferrophilus</name>
    <dbReference type="NCBI Taxonomy" id="241368"/>
    <lineage>
        <taxon>Bacteria</taxon>
        <taxon>Pseudomonadati</taxon>
        <taxon>Thermodesulfobacteriota</taxon>
        <taxon>Desulfovibrionia</taxon>
        <taxon>Desulfovibrionales</taxon>
        <taxon>Desulfovibrionaceae</taxon>
        <taxon>Desulfovibrio</taxon>
    </lineage>
</organism>
<dbReference type="Pfam" id="PF01522">
    <property type="entry name" value="Polysacc_deac_1"/>
    <property type="match status" value="1"/>
</dbReference>
<dbReference type="AlphaFoldDB" id="A0A2Z6B1B7"/>
<evidence type="ECO:0000313" key="5">
    <source>
        <dbReference type="EMBL" id="BBD09317.1"/>
    </source>
</evidence>
<dbReference type="OrthoDB" id="9814639at2"/>
<dbReference type="InterPro" id="IPR011330">
    <property type="entry name" value="Glyco_hydro/deAcase_b/a-brl"/>
</dbReference>
<dbReference type="EMBL" id="AP017378">
    <property type="protein sequence ID" value="BBD09317.1"/>
    <property type="molecule type" value="Genomic_DNA"/>
</dbReference>
<dbReference type="CDD" id="cd10918">
    <property type="entry name" value="CE4_NodB_like_5s_6s"/>
    <property type="match status" value="1"/>
</dbReference>
<name>A0A2Z6B1B7_9BACT</name>